<gene>
    <name evidence="1" type="ORF">PILCRDRAFT_814516</name>
</gene>
<reference evidence="2" key="2">
    <citation type="submission" date="2015-01" db="EMBL/GenBank/DDBJ databases">
        <title>Evolutionary Origins and Diversification of the Mycorrhizal Mutualists.</title>
        <authorList>
            <consortium name="DOE Joint Genome Institute"/>
            <consortium name="Mycorrhizal Genomics Consortium"/>
            <person name="Kohler A."/>
            <person name="Kuo A."/>
            <person name="Nagy L.G."/>
            <person name="Floudas D."/>
            <person name="Copeland A."/>
            <person name="Barry K.W."/>
            <person name="Cichocki N."/>
            <person name="Veneault-Fourrey C."/>
            <person name="LaButti K."/>
            <person name="Lindquist E.A."/>
            <person name="Lipzen A."/>
            <person name="Lundell T."/>
            <person name="Morin E."/>
            <person name="Murat C."/>
            <person name="Riley R."/>
            <person name="Ohm R."/>
            <person name="Sun H."/>
            <person name="Tunlid A."/>
            <person name="Henrissat B."/>
            <person name="Grigoriev I.V."/>
            <person name="Hibbett D.S."/>
            <person name="Martin F."/>
        </authorList>
    </citation>
    <scope>NUCLEOTIDE SEQUENCE [LARGE SCALE GENOMIC DNA]</scope>
    <source>
        <strain evidence="2">F 1598</strain>
    </source>
</reference>
<name>A0A0C3BMU2_PILCF</name>
<proteinExistence type="predicted"/>
<sequence>MRRELNIKQFLRLFRKGGPARIMTWKVSLLLYSLHGLGRRLLSEIYSLRSVCISLPREPSFEKPRLLAVPQIAEKMSGLP</sequence>
<dbReference type="InParanoid" id="A0A0C3BMU2"/>
<accession>A0A0C3BMU2</accession>
<organism evidence="1 2">
    <name type="scientific">Piloderma croceum (strain F 1598)</name>
    <dbReference type="NCBI Taxonomy" id="765440"/>
    <lineage>
        <taxon>Eukaryota</taxon>
        <taxon>Fungi</taxon>
        <taxon>Dikarya</taxon>
        <taxon>Basidiomycota</taxon>
        <taxon>Agaricomycotina</taxon>
        <taxon>Agaricomycetes</taxon>
        <taxon>Agaricomycetidae</taxon>
        <taxon>Atheliales</taxon>
        <taxon>Atheliaceae</taxon>
        <taxon>Piloderma</taxon>
    </lineage>
</organism>
<dbReference type="Proteomes" id="UP000054166">
    <property type="component" value="Unassembled WGS sequence"/>
</dbReference>
<dbReference type="EMBL" id="KN832978">
    <property type="protein sequence ID" value="KIM87803.1"/>
    <property type="molecule type" value="Genomic_DNA"/>
</dbReference>
<evidence type="ECO:0000313" key="1">
    <source>
        <dbReference type="EMBL" id="KIM87803.1"/>
    </source>
</evidence>
<reference evidence="1 2" key="1">
    <citation type="submission" date="2014-04" db="EMBL/GenBank/DDBJ databases">
        <authorList>
            <consortium name="DOE Joint Genome Institute"/>
            <person name="Kuo A."/>
            <person name="Tarkka M."/>
            <person name="Buscot F."/>
            <person name="Kohler A."/>
            <person name="Nagy L.G."/>
            <person name="Floudas D."/>
            <person name="Copeland A."/>
            <person name="Barry K.W."/>
            <person name="Cichocki N."/>
            <person name="Veneault-Fourrey C."/>
            <person name="LaButti K."/>
            <person name="Lindquist E.A."/>
            <person name="Lipzen A."/>
            <person name="Lundell T."/>
            <person name="Morin E."/>
            <person name="Murat C."/>
            <person name="Sun H."/>
            <person name="Tunlid A."/>
            <person name="Henrissat B."/>
            <person name="Grigoriev I.V."/>
            <person name="Hibbett D.S."/>
            <person name="Martin F."/>
            <person name="Nordberg H.P."/>
            <person name="Cantor M.N."/>
            <person name="Hua S.X."/>
        </authorList>
    </citation>
    <scope>NUCLEOTIDE SEQUENCE [LARGE SCALE GENOMIC DNA]</scope>
    <source>
        <strain evidence="1 2">F 1598</strain>
    </source>
</reference>
<evidence type="ECO:0000313" key="2">
    <source>
        <dbReference type="Proteomes" id="UP000054166"/>
    </source>
</evidence>
<protein>
    <submittedName>
        <fullName evidence="1">Uncharacterized protein</fullName>
    </submittedName>
</protein>
<dbReference type="HOGENOM" id="CLU_2590595_0_0_1"/>
<keyword evidence="2" id="KW-1185">Reference proteome</keyword>
<dbReference type="AlphaFoldDB" id="A0A0C3BMU2"/>